<dbReference type="OrthoDB" id="5308957at2759"/>
<accession>R8BDA5</accession>
<keyword evidence="2" id="KW-1185">Reference proteome</keyword>
<dbReference type="Proteomes" id="UP000014074">
    <property type="component" value="Unassembled WGS sequence"/>
</dbReference>
<sequence length="173" mass="19040">MRPCSSVRLVLLKLFHKEACRTMGVNHPMAIICQELLHDQDSADMSIRALECMLDLRSSLDPSDVSVVYRSLVAVLRRNGDLDGALEKAAAAAELNRFRLGAQSDKARRAAADLAHVYMATRSENGLWRALMYSCAAVVREVSNDVGMGEEAPCYGDGIAVYSMEDIAEIYQL</sequence>
<gene>
    <name evidence="1" type="ORF">UCRPA7_7206</name>
</gene>
<dbReference type="EMBL" id="KB933272">
    <property type="protein sequence ID" value="EON97272.1"/>
    <property type="molecule type" value="Genomic_DNA"/>
</dbReference>
<dbReference type="GeneID" id="19327944"/>
<evidence type="ECO:0000313" key="1">
    <source>
        <dbReference type="EMBL" id="EON97272.1"/>
    </source>
</evidence>
<reference evidence="2" key="1">
    <citation type="journal article" date="2013" name="Genome Announc.">
        <title>Draft genome sequence of the ascomycete Phaeoacremonium aleophilum strain UCR-PA7, a causal agent of the esca disease complex in grapevines.</title>
        <authorList>
            <person name="Blanco-Ulate B."/>
            <person name="Rolshausen P."/>
            <person name="Cantu D."/>
        </authorList>
    </citation>
    <scope>NUCLEOTIDE SEQUENCE [LARGE SCALE GENOMIC DNA]</scope>
    <source>
        <strain evidence="2">UCR-PA7</strain>
    </source>
</reference>
<dbReference type="KEGG" id="tmn:UCRPA7_7206"/>
<dbReference type="AlphaFoldDB" id="R8BDA5"/>
<protein>
    <submittedName>
        <fullName evidence="1">Uncharacterized protein</fullName>
    </submittedName>
</protein>
<organism evidence="1 2">
    <name type="scientific">Phaeoacremonium minimum (strain UCR-PA7)</name>
    <name type="common">Esca disease fungus</name>
    <name type="synonym">Togninia minima</name>
    <dbReference type="NCBI Taxonomy" id="1286976"/>
    <lineage>
        <taxon>Eukaryota</taxon>
        <taxon>Fungi</taxon>
        <taxon>Dikarya</taxon>
        <taxon>Ascomycota</taxon>
        <taxon>Pezizomycotina</taxon>
        <taxon>Sordariomycetes</taxon>
        <taxon>Sordariomycetidae</taxon>
        <taxon>Togniniales</taxon>
        <taxon>Togniniaceae</taxon>
        <taxon>Phaeoacremonium</taxon>
    </lineage>
</organism>
<dbReference type="HOGENOM" id="CLU_1548692_0_0_1"/>
<name>R8BDA5_PHAM7</name>
<evidence type="ECO:0000313" key="2">
    <source>
        <dbReference type="Proteomes" id="UP000014074"/>
    </source>
</evidence>
<dbReference type="RefSeq" id="XP_007917931.1">
    <property type="nucleotide sequence ID" value="XM_007919740.1"/>
</dbReference>
<proteinExistence type="predicted"/>